<dbReference type="Gene3D" id="3.40.1000.70">
    <property type="entry name" value="PknH-like extracellular domain"/>
    <property type="match status" value="1"/>
</dbReference>
<accession>A0A653FDM6</accession>
<dbReference type="AlphaFoldDB" id="A0A653FDM6"/>
<dbReference type="InterPro" id="IPR026954">
    <property type="entry name" value="PknH-like_Extracell"/>
</dbReference>
<dbReference type="EMBL" id="LR589631">
    <property type="protein sequence ID" value="VTP07156.1"/>
    <property type="molecule type" value="Genomic_DNA"/>
</dbReference>
<dbReference type="InterPro" id="IPR038232">
    <property type="entry name" value="PknH-like_Extracell_sf"/>
</dbReference>
<reference evidence="1" key="1">
    <citation type="submission" date="2019-05" db="EMBL/GenBank/DDBJ databases">
        <authorList>
            <person name="Naeem R."/>
            <person name="Antony C."/>
            <person name="Guan Q."/>
        </authorList>
    </citation>
    <scope>NUCLEOTIDE SEQUENCE</scope>
    <source>
        <strain evidence="1">1</strain>
    </source>
</reference>
<sequence>MHCGGWLLMKTIAKWSVVAASLVLVVGCTRIVDGSMQPAADLPPRPLRGADIARVLPGVDELSEILDQRMVEDIGGRRDVSGGVEDMPDGLATESDATPHDCVGTTSAMQRSVYESADVTEVISEGFDGDEDGGAVLAANVGVVALDSVASANKLFDAFAEQWQDCDGTTVTIVKEPVRGGFFTDHVTDVRVENSVVAATVEFGHTLDSLITPVARALGVRANCLVEVDVAYYSEPESRQKGNTDVDAVAIDIAHEMMDEISDLT</sequence>
<evidence type="ECO:0000313" key="1">
    <source>
        <dbReference type="EMBL" id="VTP07156.1"/>
    </source>
</evidence>
<dbReference type="Pfam" id="PF14032">
    <property type="entry name" value="PknH_C"/>
    <property type="match status" value="1"/>
</dbReference>
<gene>
    <name evidence="1" type="ORF">BIN_B_01474</name>
</gene>
<proteinExistence type="predicted"/>
<organism evidence="1">
    <name type="scientific">Mycolicibacterium smegmatis</name>
    <name type="common">Mycobacterium smegmatis</name>
    <dbReference type="NCBI Taxonomy" id="1772"/>
    <lineage>
        <taxon>Bacteria</taxon>
        <taxon>Bacillati</taxon>
        <taxon>Actinomycetota</taxon>
        <taxon>Actinomycetes</taxon>
        <taxon>Mycobacteriales</taxon>
        <taxon>Mycobacteriaceae</taxon>
        <taxon>Mycolicibacterium</taxon>
    </lineage>
</organism>
<name>A0A653FDM6_MYCSM</name>
<protein>
    <submittedName>
        <fullName evidence="1">Uncharacterized protein</fullName>
    </submittedName>
</protein>